<dbReference type="Proteomes" id="UP000185003">
    <property type="component" value="Unassembled WGS sequence"/>
</dbReference>
<dbReference type="RefSeq" id="WP_159442361.1">
    <property type="nucleotide sequence ID" value="NZ_FSRA01000002.1"/>
</dbReference>
<organism evidence="3 4">
    <name type="scientific">Chitinophaga niabensis</name>
    <dbReference type="NCBI Taxonomy" id="536979"/>
    <lineage>
        <taxon>Bacteria</taxon>
        <taxon>Pseudomonadati</taxon>
        <taxon>Bacteroidota</taxon>
        <taxon>Chitinophagia</taxon>
        <taxon>Chitinophagales</taxon>
        <taxon>Chitinophagaceae</taxon>
        <taxon>Chitinophaga</taxon>
    </lineage>
</organism>
<evidence type="ECO:0000313" key="4">
    <source>
        <dbReference type="Proteomes" id="UP000185003"/>
    </source>
</evidence>
<accession>A0A1N6KDT1</accession>
<gene>
    <name evidence="3" type="ORF">SAMN04488055_5655</name>
</gene>
<proteinExistence type="predicted"/>
<evidence type="ECO:0000313" key="3">
    <source>
        <dbReference type="EMBL" id="SIO54725.1"/>
    </source>
</evidence>
<keyword evidence="2" id="KW-0812">Transmembrane</keyword>
<evidence type="ECO:0000256" key="2">
    <source>
        <dbReference type="SAM" id="Phobius"/>
    </source>
</evidence>
<dbReference type="AlphaFoldDB" id="A0A1N6KDT1"/>
<feature type="region of interest" description="Disordered" evidence="1">
    <location>
        <begin position="28"/>
        <end position="54"/>
    </location>
</feature>
<name>A0A1N6KDT1_9BACT</name>
<dbReference type="STRING" id="536979.SAMN04488055_5655"/>
<protein>
    <submittedName>
        <fullName evidence="3">Uncharacterized protein</fullName>
    </submittedName>
</protein>
<keyword evidence="2" id="KW-0472">Membrane</keyword>
<feature type="transmembrane region" description="Helical" evidence="2">
    <location>
        <begin position="6"/>
        <end position="22"/>
    </location>
</feature>
<keyword evidence="4" id="KW-1185">Reference proteome</keyword>
<sequence length="54" mass="5964">MDAAIIVVIALAVIALLAFLINRNRRDRKELFPPGSGDAVSDEKKEQQGNKEEL</sequence>
<dbReference type="EMBL" id="FSRA01000002">
    <property type="protein sequence ID" value="SIO54725.1"/>
    <property type="molecule type" value="Genomic_DNA"/>
</dbReference>
<evidence type="ECO:0000256" key="1">
    <source>
        <dbReference type="SAM" id="MobiDB-lite"/>
    </source>
</evidence>
<feature type="compositionally biased region" description="Basic and acidic residues" evidence="1">
    <location>
        <begin position="41"/>
        <end position="54"/>
    </location>
</feature>
<keyword evidence="2" id="KW-1133">Transmembrane helix</keyword>
<reference evidence="3 4" key="1">
    <citation type="submission" date="2016-11" db="EMBL/GenBank/DDBJ databases">
        <authorList>
            <person name="Jaros S."/>
            <person name="Januszkiewicz K."/>
            <person name="Wedrychowicz H."/>
        </authorList>
    </citation>
    <scope>NUCLEOTIDE SEQUENCE [LARGE SCALE GENOMIC DNA]</scope>
    <source>
        <strain evidence="3 4">DSM 24787</strain>
    </source>
</reference>